<organism evidence="1 2">
    <name type="scientific">Klebsiella variicola</name>
    <dbReference type="NCBI Taxonomy" id="244366"/>
    <lineage>
        <taxon>Bacteria</taxon>
        <taxon>Pseudomonadati</taxon>
        <taxon>Pseudomonadota</taxon>
        <taxon>Gammaproteobacteria</taxon>
        <taxon>Enterobacterales</taxon>
        <taxon>Enterobacteriaceae</taxon>
        <taxon>Klebsiella/Raoultella group</taxon>
        <taxon>Klebsiella</taxon>
        <taxon>Klebsiella pneumoniae complex</taxon>
    </lineage>
</organism>
<dbReference type="EMBL" id="UGKR01000003">
    <property type="protein sequence ID" value="STS88558.1"/>
    <property type="molecule type" value="Genomic_DNA"/>
</dbReference>
<evidence type="ECO:0000313" key="1">
    <source>
        <dbReference type="EMBL" id="STS88558.1"/>
    </source>
</evidence>
<proteinExistence type="predicted"/>
<name>A0A7H4ME08_KLEVA</name>
<dbReference type="AlphaFoldDB" id="A0A7H4ME08"/>
<reference evidence="1 2" key="1">
    <citation type="submission" date="2018-06" db="EMBL/GenBank/DDBJ databases">
        <authorList>
            <consortium name="Pathogen Informatics"/>
            <person name="Doyle S."/>
        </authorList>
    </citation>
    <scope>NUCLEOTIDE SEQUENCE [LARGE SCALE GENOMIC DNA]</scope>
    <source>
        <strain evidence="1 2">NCTC9177</strain>
    </source>
</reference>
<comment type="caution">
    <text evidence="1">The sequence shown here is derived from an EMBL/GenBank/DDBJ whole genome shotgun (WGS) entry which is preliminary data.</text>
</comment>
<gene>
    <name evidence="1" type="ORF">NCTC9177_02413</name>
</gene>
<dbReference type="Proteomes" id="UP000254545">
    <property type="component" value="Unassembled WGS sequence"/>
</dbReference>
<accession>A0A7H4ME08</accession>
<evidence type="ECO:0000313" key="2">
    <source>
        <dbReference type="Proteomes" id="UP000254545"/>
    </source>
</evidence>
<protein>
    <submittedName>
        <fullName evidence="1">Uncharacterized protein</fullName>
    </submittedName>
</protein>
<sequence length="71" mass="7615">MLVAQGAQALHKGRGGGIESAFTLHRLDNDGGDIFRRGIVFEDAMDAGDRLVITDAVQRARVEGAIDVARH</sequence>